<organism evidence="6 7">
    <name type="scientific">Deinococcus indicus</name>
    <dbReference type="NCBI Taxonomy" id="223556"/>
    <lineage>
        <taxon>Bacteria</taxon>
        <taxon>Thermotogati</taxon>
        <taxon>Deinococcota</taxon>
        <taxon>Deinococci</taxon>
        <taxon>Deinococcales</taxon>
        <taxon>Deinococcaceae</taxon>
        <taxon>Deinococcus</taxon>
    </lineage>
</organism>
<dbReference type="InterPro" id="IPR009057">
    <property type="entry name" value="Homeodomain-like_sf"/>
</dbReference>
<dbReference type="PANTHER" id="PTHR47506">
    <property type="entry name" value="TRANSCRIPTIONAL REGULATORY PROTEIN"/>
    <property type="match status" value="1"/>
</dbReference>
<dbReference type="EMBL" id="NHMK01000022">
    <property type="protein sequence ID" value="OWL94716.1"/>
    <property type="molecule type" value="Genomic_DNA"/>
</dbReference>
<dbReference type="GO" id="GO:0003677">
    <property type="term" value="F:DNA binding"/>
    <property type="evidence" value="ECO:0007669"/>
    <property type="project" value="UniProtKB-UniRule"/>
</dbReference>
<feature type="domain" description="HTH tetR-type" evidence="5">
    <location>
        <begin position="7"/>
        <end position="67"/>
    </location>
</feature>
<dbReference type="Proteomes" id="UP000197208">
    <property type="component" value="Unassembled WGS sequence"/>
</dbReference>
<sequence>MGRPPNPQARAVLLDNAVTYVLQHGLSDLSLRPLATALGVSPRLLLYHFTSKEHLITEVLARIFDQQAQLFTAPAPHLSPAQRLDILWTQLSSPQMKPFLRSLFEVELRAIDGHPHYARFATEALQGWLHMAAAHLTDAPEAVARVLLSSLTGLLVVRFATGDEEGTDAGYEALKQLLLDAKHL</sequence>
<dbReference type="OrthoDB" id="5177743at2"/>
<protein>
    <recommendedName>
        <fullName evidence="5">HTH tetR-type domain-containing protein</fullName>
    </recommendedName>
</protein>
<dbReference type="PROSITE" id="PS50977">
    <property type="entry name" value="HTH_TETR_2"/>
    <property type="match status" value="1"/>
</dbReference>
<dbReference type="PANTHER" id="PTHR47506:SF6">
    <property type="entry name" value="HTH-TYPE TRANSCRIPTIONAL REPRESSOR NEMR"/>
    <property type="match status" value="1"/>
</dbReference>
<gene>
    <name evidence="6" type="ORF">CBQ26_14450</name>
</gene>
<evidence type="ECO:0000256" key="1">
    <source>
        <dbReference type="ARBA" id="ARBA00023015"/>
    </source>
</evidence>
<dbReference type="SUPFAM" id="SSF46689">
    <property type="entry name" value="Homeodomain-like"/>
    <property type="match status" value="1"/>
</dbReference>
<dbReference type="AlphaFoldDB" id="A0A246BHI1"/>
<evidence type="ECO:0000313" key="6">
    <source>
        <dbReference type="EMBL" id="OWL94716.1"/>
    </source>
</evidence>
<reference evidence="6 7" key="1">
    <citation type="submission" date="2017-05" db="EMBL/GenBank/DDBJ databases">
        <title>De novo genome assembly of Deniococcus indicus strain DR1.</title>
        <authorList>
            <person name="Chauhan D."/>
            <person name="Yennamalli R.M."/>
            <person name="Priyadarshini R."/>
        </authorList>
    </citation>
    <scope>NUCLEOTIDE SEQUENCE [LARGE SCALE GENOMIC DNA]</scope>
    <source>
        <strain evidence="6 7">DR1</strain>
    </source>
</reference>
<evidence type="ECO:0000256" key="4">
    <source>
        <dbReference type="PROSITE-ProRule" id="PRU00335"/>
    </source>
</evidence>
<keyword evidence="1" id="KW-0805">Transcription regulation</keyword>
<dbReference type="Gene3D" id="1.10.357.10">
    <property type="entry name" value="Tetracycline Repressor, domain 2"/>
    <property type="match status" value="1"/>
</dbReference>
<feature type="DNA-binding region" description="H-T-H motif" evidence="4">
    <location>
        <begin position="30"/>
        <end position="49"/>
    </location>
</feature>
<keyword evidence="3" id="KW-0804">Transcription</keyword>
<evidence type="ECO:0000313" key="7">
    <source>
        <dbReference type="Proteomes" id="UP000197208"/>
    </source>
</evidence>
<comment type="caution">
    <text evidence="6">The sequence shown here is derived from an EMBL/GenBank/DDBJ whole genome shotgun (WGS) entry which is preliminary data.</text>
</comment>
<dbReference type="Pfam" id="PF00440">
    <property type="entry name" value="TetR_N"/>
    <property type="match status" value="1"/>
</dbReference>
<keyword evidence="2 4" id="KW-0238">DNA-binding</keyword>
<dbReference type="RefSeq" id="WP_088249349.1">
    <property type="nucleotide sequence ID" value="NZ_NHMK01000022.1"/>
</dbReference>
<evidence type="ECO:0000256" key="3">
    <source>
        <dbReference type="ARBA" id="ARBA00023163"/>
    </source>
</evidence>
<evidence type="ECO:0000256" key="2">
    <source>
        <dbReference type="ARBA" id="ARBA00023125"/>
    </source>
</evidence>
<name>A0A246BHI1_9DEIO</name>
<dbReference type="InterPro" id="IPR001647">
    <property type="entry name" value="HTH_TetR"/>
</dbReference>
<evidence type="ECO:0000259" key="5">
    <source>
        <dbReference type="PROSITE" id="PS50977"/>
    </source>
</evidence>
<keyword evidence="7" id="KW-1185">Reference proteome</keyword>
<proteinExistence type="predicted"/>
<accession>A0A246BHI1</accession>